<feature type="transmembrane region" description="Helical" evidence="6">
    <location>
        <begin position="288"/>
        <end position="307"/>
    </location>
</feature>
<name>A0A6A5XZL6_9PLEO</name>
<reference evidence="8" key="1">
    <citation type="journal article" date="2020" name="Stud. Mycol.">
        <title>101 Dothideomycetes genomes: a test case for predicting lifestyles and emergence of pathogens.</title>
        <authorList>
            <person name="Haridas S."/>
            <person name="Albert R."/>
            <person name="Binder M."/>
            <person name="Bloem J."/>
            <person name="Labutti K."/>
            <person name="Salamov A."/>
            <person name="Andreopoulos B."/>
            <person name="Baker S."/>
            <person name="Barry K."/>
            <person name="Bills G."/>
            <person name="Bluhm B."/>
            <person name="Cannon C."/>
            <person name="Castanera R."/>
            <person name="Culley D."/>
            <person name="Daum C."/>
            <person name="Ezra D."/>
            <person name="Gonzalez J."/>
            <person name="Henrissat B."/>
            <person name="Kuo A."/>
            <person name="Liang C."/>
            <person name="Lipzen A."/>
            <person name="Lutzoni F."/>
            <person name="Magnuson J."/>
            <person name="Mondo S."/>
            <person name="Nolan M."/>
            <person name="Ohm R."/>
            <person name="Pangilinan J."/>
            <person name="Park H.-J."/>
            <person name="Ramirez L."/>
            <person name="Alfaro M."/>
            <person name="Sun H."/>
            <person name="Tritt A."/>
            <person name="Yoshinaga Y."/>
            <person name="Zwiers L.-H."/>
            <person name="Turgeon B."/>
            <person name="Goodwin S."/>
            <person name="Spatafora J."/>
            <person name="Crous P."/>
            <person name="Grigoriev I."/>
        </authorList>
    </citation>
    <scope>NUCLEOTIDE SEQUENCE</scope>
    <source>
        <strain evidence="8">CBS 175.79</strain>
    </source>
</reference>
<feature type="transmembrane region" description="Helical" evidence="6">
    <location>
        <begin position="180"/>
        <end position="204"/>
    </location>
</feature>
<keyword evidence="4 6" id="KW-1133">Transmembrane helix</keyword>
<proteinExistence type="predicted"/>
<gene>
    <name evidence="8" type="ORF">BU24DRAFT_479875</name>
</gene>
<evidence type="ECO:0000256" key="2">
    <source>
        <dbReference type="ARBA" id="ARBA00022448"/>
    </source>
</evidence>
<keyword evidence="5 6" id="KW-0472">Membrane</keyword>
<dbReference type="Gene3D" id="1.20.1250.20">
    <property type="entry name" value="MFS general substrate transporter like domains"/>
    <property type="match status" value="2"/>
</dbReference>
<dbReference type="EMBL" id="ML978068">
    <property type="protein sequence ID" value="KAF2018429.1"/>
    <property type="molecule type" value="Genomic_DNA"/>
</dbReference>
<feature type="domain" description="Major facilitator superfamily (MFS) profile" evidence="7">
    <location>
        <begin position="54"/>
        <end position="475"/>
    </location>
</feature>
<evidence type="ECO:0000256" key="4">
    <source>
        <dbReference type="ARBA" id="ARBA00022989"/>
    </source>
</evidence>
<comment type="subcellular location">
    <subcellularLocation>
        <location evidence="1">Membrane</location>
        <topology evidence="1">Multi-pass membrane protein</topology>
    </subcellularLocation>
</comment>
<dbReference type="InterPro" id="IPR036259">
    <property type="entry name" value="MFS_trans_sf"/>
</dbReference>
<feature type="transmembrane region" description="Helical" evidence="6">
    <location>
        <begin position="216"/>
        <end position="237"/>
    </location>
</feature>
<evidence type="ECO:0000313" key="9">
    <source>
        <dbReference type="Proteomes" id="UP000799778"/>
    </source>
</evidence>
<dbReference type="Proteomes" id="UP000799778">
    <property type="component" value="Unassembled WGS sequence"/>
</dbReference>
<evidence type="ECO:0000256" key="1">
    <source>
        <dbReference type="ARBA" id="ARBA00004141"/>
    </source>
</evidence>
<dbReference type="SUPFAM" id="SSF103473">
    <property type="entry name" value="MFS general substrate transporter"/>
    <property type="match status" value="1"/>
</dbReference>
<feature type="transmembrane region" description="Helical" evidence="6">
    <location>
        <begin position="327"/>
        <end position="344"/>
    </location>
</feature>
<dbReference type="Pfam" id="PF07690">
    <property type="entry name" value="MFS_1"/>
    <property type="match status" value="1"/>
</dbReference>
<evidence type="ECO:0000256" key="3">
    <source>
        <dbReference type="ARBA" id="ARBA00022692"/>
    </source>
</evidence>
<dbReference type="InterPro" id="IPR011701">
    <property type="entry name" value="MFS"/>
</dbReference>
<feature type="transmembrane region" description="Helical" evidence="6">
    <location>
        <begin position="443"/>
        <end position="468"/>
    </location>
</feature>
<organism evidence="8 9">
    <name type="scientific">Aaosphaeria arxii CBS 175.79</name>
    <dbReference type="NCBI Taxonomy" id="1450172"/>
    <lineage>
        <taxon>Eukaryota</taxon>
        <taxon>Fungi</taxon>
        <taxon>Dikarya</taxon>
        <taxon>Ascomycota</taxon>
        <taxon>Pezizomycotina</taxon>
        <taxon>Dothideomycetes</taxon>
        <taxon>Pleosporomycetidae</taxon>
        <taxon>Pleosporales</taxon>
        <taxon>Pleosporales incertae sedis</taxon>
        <taxon>Aaosphaeria</taxon>
    </lineage>
</organism>
<evidence type="ECO:0000256" key="6">
    <source>
        <dbReference type="SAM" id="Phobius"/>
    </source>
</evidence>
<dbReference type="OrthoDB" id="2962993at2759"/>
<keyword evidence="2" id="KW-0813">Transport</keyword>
<evidence type="ECO:0000313" key="8">
    <source>
        <dbReference type="EMBL" id="KAF2018429.1"/>
    </source>
</evidence>
<dbReference type="GO" id="GO:0022857">
    <property type="term" value="F:transmembrane transporter activity"/>
    <property type="evidence" value="ECO:0007669"/>
    <property type="project" value="InterPro"/>
</dbReference>
<dbReference type="PANTHER" id="PTHR43791">
    <property type="entry name" value="PERMEASE-RELATED"/>
    <property type="match status" value="1"/>
</dbReference>
<dbReference type="PANTHER" id="PTHR43791:SF38">
    <property type="entry name" value="MAJOR FACILITATOR SUPERFAMILY (MFS) PROFILE DOMAIN-CONTAINING PROTEIN"/>
    <property type="match status" value="1"/>
</dbReference>
<feature type="transmembrane region" description="Helical" evidence="6">
    <location>
        <begin position="90"/>
        <end position="113"/>
    </location>
</feature>
<keyword evidence="9" id="KW-1185">Reference proteome</keyword>
<keyword evidence="3 6" id="KW-0812">Transmembrane</keyword>
<dbReference type="InterPro" id="IPR020846">
    <property type="entry name" value="MFS_dom"/>
</dbReference>
<evidence type="ECO:0000256" key="5">
    <source>
        <dbReference type="ARBA" id="ARBA00023136"/>
    </source>
</evidence>
<evidence type="ECO:0000259" key="7">
    <source>
        <dbReference type="PROSITE" id="PS50850"/>
    </source>
</evidence>
<dbReference type="GO" id="GO:0016020">
    <property type="term" value="C:membrane"/>
    <property type="evidence" value="ECO:0007669"/>
    <property type="project" value="UniProtKB-SubCell"/>
</dbReference>
<dbReference type="GeneID" id="54290494"/>
<feature type="transmembrane region" description="Helical" evidence="6">
    <location>
        <begin position="50"/>
        <end position="67"/>
    </location>
</feature>
<dbReference type="AlphaFoldDB" id="A0A6A5XZL6"/>
<dbReference type="PROSITE" id="PS50850">
    <property type="entry name" value="MFS"/>
    <property type="match status" value="1"/>
</dbReference>
<dbReference type="FunFam" id="1.20.1250.20:FF:000057">
    <property type="entry name" value="MFS general substrate transporter"/>
    <property type="match status" value="1"/>
</dbReference>
<protein>
    <submittedName>
        <fullName evidence="8">Vitamin H transporter</fullName>
    </submittedName>
</protein>
<sequence length="479" mass="53006">MSIHSLSDPKPAEIKLEVYDGIGDISFKQEGQGVEYEENTVEEKKLVRKIDLFLLPCIWIVYLLSYMDRSNLGNARVAGMADDLGLTDRRYYLCVVIFQVGYVIAEVPCNMILSRSRPSIFIPIIMVFWGAVCAVMGSARTWQQLIGLRFLLGVAEAGFSPAVMFIVSSWYRKSEQSKRFMVFHSAGITSGAVGSILAGAITSGMDGLSGIQGWRWLYIIEGIITVVVAFVVPFVLLDYPLTSKKLSPEERQLAYNRLVADGITSRNDEEFSISHFQALKLAFSNWRLYPLMCGYMIIIGNMTLSNFYPTFVMYLGYNRKDAQYMTAPLYGVALAIAIALCVIVDKMPRYRPIFTMAVLLICGTLFCGLSTGITAPVPRYIFLCFINTAIWAGNPLSLSYTSTVLGPVQPEVRAISLASINGMANLAQLYATEVFTVSKPPLAILGFGVFAGLFAVGAVIYLAAFFVYQRYPYKPAKAA</sequence>
<feature type="transmembrane region" description="Helical" evidence="6">
    <location>
        <begin position="353"/>
        <end position="374"/>
    </location>
</feature>
<feature type="transmembrane region" description="Helical" evidence="6">
    <location>
        <begin position="145"/>
        <end position="168"/>
    </location>
</feature>
<dbReference type="RefSeq" id="XP_033386768.1">
    <property type="nucleotide sequence ID" value="XM_033533097.1"/>
</dbReference>
<feature type="transmembrane region" description="Helical" evidence="6">
    <location>
        <begin position="120"/>
        <end position="139"/>
    </location>
</feature>
<accession>A0A6A5XZL6</accession>